<dbReference type="SUPFAM" id="SSF51219">
    <property type="entry name" value="TRAP-like"/>
    <property type="match status" value="1"/>
</dbReference>
<reference evidence="1" key="1">
    <citation type="submission" date="2020-11" db="EMBL/GenBank/DDBJ databases">
        <title>Halonatronomonas betainensis gen. nov., sp. nov. a novel haloalkaliphilic representative of the family Halanaerobiacae capable of betaine degradation.</title>
        <authorList>
            <person name="Boltyanskaya Y."/>
            <person name="Kevbrin V."/>
            <person name="Detkova E."/>
            <person name="Grouzdev D.S."/>
            <person name="Koziaeva V."/>
            <person name="Zhilina T."/>
        </authorList>
    </citation>
    <scope>NUCLEOTIDE SEQUENCE</scope>
    <source>
        <strain evidence="1">Z-7014</strain>
    </source>
</reference>
<accession>A0A931F536</accession>
<proteinExistence type="predicted"/>
<dbReference type="Gene3D" id="3.60.160.10">
    <property type="entry name" value="Mitochondrial biogenesis AIM24"/>
    <property type="match status" value="1"/>
</dbReference>
<dbReference type="AlphaFoldDB" id="A0A931F536"/>
<dbReference type="InterPro" id="IPR016031">
    <property type="entry name" value="Trp_RNA-bd_attenuator-like_dom"/>
</dbReference>
<protein>
    <submittedName>
        <fullName evidence="1">AIM24 family protein</fullName>
    </submittedName>
</protein>
<comment type="caution">
    <text evidence="1">The sequence shown here is derived from an EMBL/GenBank/DDBJ whole genome shotgun (WGS) entry which is preliminary data.</text>
</comment>
<name>A0A931F536_9FIRM</name>
<evidence type="ECO:0000313" key="1">
    <source>
        <dbReference type="EMBL" id="MBF8435460.1"/>
    </source>
</evidence>
<dbReference type="Proteomes" id="UP000621436">
    <property type="component" value="Unassembled WGS sequence"/>
</dbReference>
<organism evidence="1 2">
    <name type="scientific">Halonatronomonas betaini</name>
    <dbReference type="NCBI Taxonomy" id="2778430"/>
    <lineage>
        <taxon>Bacteria</taxon>
        <taxon>Bacillati</taxon>
        <taxon>Bacillota</taxon>
        <taxon>Clostridia</taxon>
        <taxon>Halanaerobiales</taxon>
        <taxon>Halarsenatibacteraceae</taxon>
        <taxon>Halonatronomonas</taxon>
    </lineage>
</organism>
<dbReference type="Pfam" id="PF01987">
    <property type="entry name" value="AIM24"/>
    <property type="match status" value="1"/>
</dbReference>
<dbReference type="InterPro" id="IPR036983">
    <property type="entry name" value="AIM24_sf"/>
</dbReference>
<dbReference type="RefSeq" id="WP_270452078.1">
    <property type="nucleotide sequence ID" value="NZ_JADPIE010000001.1"/>
</dbReference>
<gene>
    <name evidence="1" type="ORF">I0Q91_00080</name>
</gene>
<dbReference type="EMBL" id="JADPIE010000001">
    <property type="protein sequence ID" value="MBF8435460.1"/>
    <property type="molecule type" value="Genomic_DNA"/>
</dbReference>
<evidence type="ECO:0000313" key="2">
    <source>
        <dbReference type="Proteomes" id="UP000621436"/>
    </source>
</evidence>
<keyword evidence="2" id="KW-1185">Reference proteome</keyword>
<dbReference type="InterPro" id="IPR002838">
    <property type="entry name" value="AIM24"/>
</dbReference>
<sequence>MLKVQEKYLNERIEENRFAVENLLAINYILTSRFKITINMISHKIREVIKIKYEIFGETMPVVTFTLSRGEKLKSTAGSMKWMDDSVDMDTSMDGGIGGFLKRKLMQESGMLNVFTARSRHLNKPN</sequence>